<dbReference type="GO" id="GO:0050660">
    <property type="term" value="F:flavin adenine dinucleotide binding"/>
    <property type="evidence" value="ECO:0007669"/>
    <property type="project" value="InterPro"/>
</dbReference>
<evidence type="ECO:0000256" key="7">
    <source>
        <dbReference type="ARBA" id="ARBA00023033"/>
    </source>
</evidence>
<dbReference type="PANTHER" id="PTHR43098:SF3">
    <property type="entry name" value="L-ORNITHINE N(5)-MONOOXYGENASE-RELATED"/>
    <property type="match status" value="1"/>
</dbReference>
<evidence type="ECO:0000256" key="5">
    <source>
        <dbReference type="ARBA" id="ARBA00022857"/>
    </source>
</evidence>
<dbReference type="GO" id="GO:0050661">
    <property type="term" value="F:NADP binding"/>
    <property type="evidence" value="ECO:0007669"/>
    <property type="project" value="InterPro"/>
</dbReference>
<dbReference type="SUPFAM" id="SSF51905">
    <property type="entry name" value="FAD/NAD(P)-binding domain"/>
    <property type="match status" value="2"/>
</dbReference>
<dbReference type="VEuPathDB" id="FungiDB:HMPREF1541_04274"/>
<evidence type="ECO:0000313" key="9">
    <source>
        <dbReference type="Proteomes" id="UP000030752"/>
    </source>
</evidence>
<dbReference type="AlphaFoldDB" id="W2RWD9"/>
<dbReference type="OrthoDB" id="66881at2759"/>
<dbReference type="InterPro" id="IPR050775">
    <property type="entry name" value="FAD-binding_Monooxygenases"/>
</dbReference>
<dbReference type="EMBL" id="KB822720">
    <property type="protein sequence ID" value="ETN39999.1"/>
    <property type="molecule type" value="Genomic_DNA"/>
</dbReference>
<protein>
    <recommendedName>
        <fullName evidence="10">FAD/NAD(P)-binding domain-containing protein</fullName>
    </recommendedName>
</protein>
<dbReference type="RefSeq" id="XP_008716842.1">
    <property type="nucleotide sequence ID" value="XM_008718620.1"/>
</dbReference>
<dbReference type="InterPro" id="IPR020946">
    <property type="entry name" value="Flavin_mOase-like"/>
</dbReference>
<evidence type="ECO:0000313" key="8">
    <source>
        <dbReference type="EMBL" id="ETN39999.1"/>
    </source>
</evidence>
<dbReference type="Gene3D" id="3.50.50.60">
    <property type="entry name" value="FAD/NAD(P)-binding domain"/>
    <property type="match status" value="2"/>
</dbReference>
<dbReference type="GO" id="GO:0004499">
    <property type="term" value="F:N,N-dimethylaniline monooxygenase activity"/>
    <property type="evidence" value="ECO:0007669"/>
    <property type="project" value="InterPro"/>
</dbReference>
<evidence type="ECO:0000256" key="2">
    <source>
        <dbReference type="ARBA" id="ARBA00010139"/>
    </source>
</evidence>
<keyword evidence="9" id="KW-1185">Reference proteome</keyword>
<dbReference type="PANTHER" id="PTHR43098">
    <property type="entry name" value="L-ORNITHINE N(5)-MONOOXYGENASE-RELATED"/>
    <property type="match status" value="1"/>
</dbReference>
<evidence type="ECO:0000256" key="4">
    <source>
        <dbReference type="ARBA" id="ARBA00022827"/>
    </source>
</evidence>
<dbReference type="Proteomes" id="UP000030752">
    <property type="component" value="Unassembled WGS sequence"/>
</dbReference>
<dbReference type="GeneID" id="19971613"/>
<keyword evidence="6" id="KW-0560">Oxidoreductase</keyword>
<reference evidence="8 9" key="1">
    <citation type="submission" date="2013-03" db="EMBL/GenBank/DDBJ databases">
        <title>The Genome Sequence of Phialophora europaea CBS 101466.</title>
        <authorList>
            <consortium name="The Broad Institute Genomics Platform"/>
            <person name="Cuomo C."/>
            <person name="de Hoog S."/>
            <person name="Gorbushina A."/>
            <person name="Walker B."/>
            <person name="Young S.K."/>
            <person name="Zeng Q."/>
            <person name="Gargeya S."/>
            <person name="Fitzgerald M."/>
            <person name="Haas B."/>
            <person name="Abouelleil A."/>
            <person name="Allen A.W."/>
            <person name="Alvarado L."/>
            <person name="Arachchi H.M."/>
            <person name="Berlin A.M."/>
            <person name="Chapman S.B."/>
            <person name="Gainer-Dewar J."/>
            <person name="Goldberg J."/>
            <person name="Griggs A."/>
            <person name="Gujja S."/>
            <person name="Hansen M."/>
            <person name="Howarth C."/>
            <person name="Imamovic A."/>
            <person name="Ireland A."/>
            <person name="Larimer J."/>
            <person name="McCowan C."/>
            <person name="Murphy C."/>
            <person name="Pearson M."/>
            <person name="Poon T.W."/>
            <person name="Priest M."/>
            <person name="Roberts A."/>
            <person name="Saif S."/>
            <person name="Shea T."/>
            <person name="Sisk P."/>
            <person name="Sykes S."/>
            <person name="Wortman J."/>
            <person name="Nusbaum C."/>
            <person name="Birren B."/>
        </authorList>
    </citation>
    <scope>NUCLEOTIDE SEQUENCE [LARGE SCALE GENOMIC DNA]</scope>
    <source>
        <strain evidence="8 9">CBS 101466</strain>
    </source>
</reference>
<evidence type="ECO:0008006" key="10">
    <source>
        <dbReference type="Google" id="ProtNLM"/>
    </source>
</evidence>
<keyword evidence="5" id="KW-0521">NADP</keyword>
<gene>
    <name evidence="8" type="ORF">HMPREF1541_04274</name>
</gene>
<evidence type="ECO:0000256" key="1">
    <source>
        <dbReference type="ARBA" id="ARBA00001974"/>
    </source>
</evidence>
<organism evidence="8 9">
    <name type="scientific">Cyphellophora europaea (strain CBS 101466)</name>
    <name type="common">Phialophora europaea</name>
    <dbReference type="NCBI Taxonomy" id="1220924"/>
    <lineage>
        <taxon>Eukaryota</taxon>
        <taxon>Fungi</taxon>
        <taxon>Dikarya</taxon>
        <taxon>Ascomycota</taxon>
        <taxon>Pezizomycotina</taxon>
        <taxon>Eurotiomycetes</taxon>
        <taxon>Chaetothyriomycetidae</taxon>
        <taxon>Chaetothyriales</taxon>
        <taxon>Cyphellophoraceae</taxon>
        <taxon>Cyphellophora</taxon>
    </lineage>
</organism>
<name>W2RWD9_CYPE1</name>
<comment type="similarity">
    <text evidence="2">Belongs to the FAD-binding monooxygenase family.</text>
</comment>
<keyword evidence="3" id="KW-0285">Flavoprotein</keyword>
<dbReference type="HOGENOM" id="CLU_006937_8_0_1"/>
<evidence type="ECO:0000256" key="3">
    <source>
        <dbReference type="ARBA" id="ARBA00022630"/>
    </source>
</evidence>
<dbReference type="eggNOG" id="KOG1399">
    <property type="taxonomic scope" value="Eukaryota"/>
</dbReference>
<dbReference type="InterPro" id="IPR036188">
    <property type="entry name" value="FAD/NAD-bd_sf"/>
</dbReference>
<dbReference type="Pfam" id="PF00743">
    <property type="entry name" value="FMO-like"/>
    <property type="match status" value="1"/>
</dbReference>
<dbReference type="PRINTS" id="PR00411">
    <property type="entry name" value="PNDRDTASEI"/>
</dbReference>
<sequence>MGDPSEPERIIKTDLWEFAARRRTDGPYADNLDIDVLIVGAGFGGSYLLYEMRKAGYNTVLYDAGTSFGGTWRWNVYPGARVDSPVPIYELAIPEVYNTWTWTTNYPDWHELQAYFDHVDKVLDLSKDCAFQSVVTSAEFDQSAGKWHVKTADGRNAKAKFLIVAAGFAAKRYIPGFPSMEKFKGTMCHSSFWPNEGIDYVGKRVAVIGTGASGVQMIQEMGPVATQLDVYQRTPNLALPMGKRDLTKEEQDHLKPYYPKILAYRERCFAGFDYDLCERNTFDDTPEEREKFFDGLWKQAGFALWLGGYKDYLFDQKANDESYNYWRKRQSVRVKDPEKKKVLFPEKKPHAFGIKRPCLEQNYYEVLDRDNVGVVNINEDGGTPITEFTAEGIITKDGKERKYDIIALATGFDVVTGGMTSMGLKSINDTYLQDEWKEGAQTYLGTTISGYPNMFHLYGPHGPTLLSNGPSSVEVQGRWIRDAIKLATAQKVKFINPKKEASDKWKERINELGNATLFPTTRSTYMGGTVPGKKNEMTCYAGGVGAYKDEIRAKLSGWQGFEVVAN</sequence>
<keyword evidence="7" id="KW-0503">Monooxygenase</keyword>
<proteinExistence type="inferred from homology"/>
<evidence type="ECO:0000256" key="6">
    <source>
        <dbReference type="ARBA" id="ARBA00023002"/>
    </source>
</evidence>
<comment type="cofactor">
    <cofactor evidence="1">
        <name>FAD</name>
        <dbReference type="ChEBI" id="CHEBI:57692"/>
    </cofactor>
</comment>
<accession>W2RWD9</accession>
<dbReference type="InParanoid" id="W2RWD9"/>
<keyword evidence="4" id="KW-0274">FAD</keyword>